<proteinExistence type="predicted"/>
<sequence length="344" mass="40079">MELEYGLVENALDSLREAMNYYNEGDEEDNANQYKFSILLSAHCVELLLKEILRRNHPALLFENIDSVKDLQDDDNQTVGYKNAIQRVKKLCGVDLKQYETYIDELGRVRNQIQHYKCSINGEYHKQLMAKTFSAIEFIFRDILGLKFEDYENIIEPADIDFLHEDIAANKARKKDIVKDFEKSENRFRIEYVDGKYLEVCCPHCGTESLALESNGKIKCKFCGEEFDNYSELHKADRNCITQYGILREFGRRRHLLHSRIFECPQCENDSMIMLQNRKWLCLVCGYEVETSCYCDECGDEMPYIDGICTTAISDTDTEDFKSLCPQCAKKYAEDEAYIGYELS</sequence>
<organism evidence="1 2">
    <name type="scientific">Lachnospira intestinalis</name>
    <dbReference type="NCBI Taxonomy" id="3133158"/>
    <lineage>
        <taxon>Bacteria</taxon>
        <taxon>Bacillati</taxon>
        <taxon>Bacillota</taxon>
        <taxon>Clostridia</taxon>
        <taxon>Lachnospirales</taxon>
        <taxon>Lachnospiraceae</taxon>
        <taxon>Lachnospira</taxon>
    </lineage>
</organism>
<protein>
    <recommendedName>
        <fullName evidence="3">HEPN domain-containing protein</fullName>
    </recommendedName>
</protein>
<dbReference type="EMBL" id="JBBMFS010000007">
    <property type="protein sequence ID" value="MEQ2555156.1"/>
    <property type="molecule type" value="Genomic_DNA"/>
</dbReference>
<evidence type="ECO:0000313" key="1">
    <source>
        <dbReference type="EMBL" id="MEQ2555156.1"/>
    </source>
</evidence>
<evidence type="ECO:0008006" key="3">
    <source>
        <dbReference type="Google" id="ProtNLM"/>
    </source>
</evidence>
<accession>A0ABV1H657</accession>
<dbReference type="Proteomes" id="UP001546774">
    <property type="component" value="Unassembled WGS sequence"/>
</dbReference>
<keyword evidence="2" id="KW-1185">Reference proteome</keyword>
<reference evidence="1" key="1">
    <citation type="submission" date="2024-03" db="EMBL/GenBank/DDBJ databases">
        <title>Human intestinal bacterial collection.</title>
        <authorList>
            <person name="Pauvert C."/>
            <person name="Hitch T.C.A."/>
            <person name="Clavel T."/>
        </authorList>
    </citation>
    <scope>NUCLEOTIDE SEQUENCE [LARGE SCALE GENOMIC DNA]</scope>
    <source>
        <strain evidence="1">CLA-AA-H89B</strain>
    </source>
</reference>
<comment type="caution">
    <text evidence="1">The sequence shown here is derived from an EMBL/GenBank/DDBJ whole genome shotgun (WGS) entry which is preliminary data.</text>
</comment>
<name>A0ABV1H657_9FIRM</name>
<gene>
    <name evidence="1" type="ORF">WMO37_09085</name>
</gene>
<evidence type="ECO:0000313" key="2">
    <source>
        <dbReference type="Proteomes" id="UP001546774"/>
    </source>
</evidence>